<accession>A0AAV9ILH2</accession>
<organism evidence="8 9">
    <name type="scientific">Galdieria yellowstonensis</name>
    <dbReference type="NCBI Taxonomy" id="3028027"/>
    <lineage>
        <taxon>Eukaryota</taxon>
        <taxon>Rhodophyta</taxon>
        <taxon>Bangiophyceae</taxon>
        <taxon>Galdieriales</taxon>
        <taxon>Galdieriaceae</taxon>
        <taxon>Galdieria</taxon>
    </lineage>
</organism>
<dbReference type="PANTHER" id="PTHR23508:SF10">
    <property type="entry name" value="CARBOXYLIC ACID TRANSPORTER PROTEIN HOMOLOG"/>
    <property type="match status" value="1"/>
</dbReference>
<reference evidence="8 9" key="1">
    <citation type="submission" date="2022-07" db="EMBL/GenBank/DDBJ databases">
        <title>Genome-wide signatures of adaptation to extreme environments.</title>
        <authorList>
            <person name="Cho C.H."/>
            <person name="Yoon H.S."/>
        </authorList>
    </citation>
    <scope>NUCLEOTIDE SEQUENCE [LARGE SCALE GENOMIC DNA]</scope>
    <source>
        <strain evidence="8 9">108.79 E11</strain>
    </source>
</reference>
<keyword evidence="3 5" id="KW-1133">Transmembrane helix</keyword>
<feature type="transmembrane region" description="Helical" evidence="5">
    <location>
        <begin position="283"/>
        <end position="301"/>
    </location>
</feature>
<gene>
    <name evidence="8" type="ORF">GAYE_SCF53G6180</name>
</gene>
<dbReference type="InterPro" id="IPR005828">
    <property type="entry name" value="MFS_sugar_transport-like"/>
</dbReference>
<dbReference type="Proteomes" id="UP001300502">
    <property type="component" value="Unassembled WGS sequence"/>
</dbReference>
<keyword evidence="2 5" id="KW-0812">Transmembrane</keyword>
<keyword evidence="4 5" id="KW-0472">Membrane</keyword>
<evidence type="ECO:0000256" key="1">
    <source>
        <dbReference type="ARBA" id="ARBA00004141"/>
    </source>
</evidence>
<evidence type="ECO:0000256" key="5">
    <source>
        <dbReference type="SAM" id="Phobius"/>
    </source>
</evidence>
<feature type="domain" description="Major facilitator superfamily (MFS) profile" evidence="7">
    <location>
        <begin position="1"/>
        <end position="344"/>
    </location>
</feature>
<evidence type="ECO:0000256" key="4">
    <source>
        <dbReference type="ARBA" id="ARBA00023136"/>
    </source>
</evidence>
<evidence type="ECO:0000256" key="3">
    <source>
        <dbReference type="ARBA" id="ARBA00022989"/>
    </source>
</evidence>
<feature type="chain" id="PRO_5043631206" description="Major facilitator superfamily (MFS) profile domain-containing protein" evidence="6">
    <location>
        <begin position="17"/>
        <end position="379"/>
    </location>
</feature>
<dbReference type="PROSITE" id="PS50850">
    <property type="entry name" value="MFS"/>
    <property type="match status" value="1"/>
</dbReference>
<dbReference type="InterPro" id="IPR036259">
    <property type="entry name" value="MFS_trans_sf"/>
</dbReference>
<dbReference type="GO" id="GO:0005886">
    <property type="term" value="C:plasma membrane"/>
    <property type="evidence" value="ECO:0007669"/>
    <property type="project" value="TreeGrafter"/>
</dbReference>
<dbReference type="Gene3D" id="1.20.1250.20">
    <property type="entry name" value="MFS general substrate transporter like domains"/>
    <property type="match status" value="1"/>
</dbReference>
<feature type="transmembrane region" description="Helical" evidence="5">
    <location>
        <begin position="99"/>
        <end position="118"/>
    </location>
</feature>
<feature type="transmembrane region" description="Helical" evidence="5">
    <location>
        <begin position="321"/>
        <end position="339"/>
    </location>
</feature>
<dbReference type="InterPro" id="IPR005829">
    <property type="entry name" value="Sugar_transporter_CS"/>
</dbReference>
<dbReference type="Pfam" id="PF00083">
    <property type="entry name" value="Sugar_tr"/>
    <property type="match status" value="1"/>
</dbReference>
<dbReference type="AlphaFoldDB" id="A0AAV9ILH2"/>
<comment type="subcellular location">
    <subcellularLocation>
        <location evidence="1">Membrane</location>
        <topology evidence="1">Multi-pass membrane protein</topology>
    </subcellularLocation>
</comment>
<dbReference type="GO" id="GO:0046943">
    <property type="term" value="F:carboxylic acid transmembrane transporter activity"/>
    <property type="evidence" value="ECO:0007669"/>
    <property type="project" value="TreeGrafter"/>
</dbReference>
<keyword evidence="9" id="KW-1185">Reference proteome</keyword>
<evidence type="ECO:0000256" key="2">
    <source>
        <dbReference type="ARBA" id="ARBA00022692"/>
    </source>
</evidence>
<feature type="transmembrane region" description="Helical" evidence="5">
    <location>
        <begin position="248"/>
        <end position="271"/>
    </location>
</feature>
<feature type="transmembrane region" description="Helical" evidence="5">
    <location>
        <begin position="66"/>
        <end position="93"/>
    </location>
</feature>
<feature type="transmembrane region" description="Helical" evidence="5">
    <location>
        <begin position="222"/>
        <end position="242"/>
    </location>
</feature>
<name>A0AAV9ILH2_9RHOD</name>
<evidence type="ECO:0000256" key="6">
    <source>
        <dbReference type="SAM" id="SignalP"/>
    </source>
</evidence>
<evidence type="ECO:0000313" key="8">
    <source>
        <dbReference type="EMBL" id="KAK4528245.1"/>
    </source>
</evidence>
<feature type="transmembrane region" description="Helical" evidence="5">
    <location>
        <begin position="152"/>
        <end position="173"/>
    </location>
</feature>
<evidence type="ECO:0000313" key="9">
    <source>
        <dbReference type="Proteomes" id="UP001300502"/>
    </source>
</evidence>
<dbReference type="PANTHER" id="PTHR23508">
    <property type="entry name" value="CARBOXYLIC ACID TRANSPORTER PROTEIN HOMOLOG"/>
    <property type="match status" value="1"/>
</dbReference>
<protein>
    <recommendedName>
        <fullName evidence="7">Major facilitator superfamily (MFS) profile domain-containing protein</fullName>
    </recommendedName>
</protein>
<comment type="caution">
    <text evidence="8">The sequence shown here is derived from an EMBL/GenBank/DDBJ whole genome shotgun (WGS) entry which is preliminary data.</text>
</comment>
<dbReference type="EMBL" id="JANCYU010000061">
    <property type="protein sequence ID" value="KAK4528245.1"/>
    <property type="molecule type" value="Genomic_DNA"/>
</dbReference>
<evidence type="ECO:0000259" key="7">
    <source>
        <dbReference type="PROSITE" id="PS50850"/>
    </source>
</evidence>
<feature type="transmembrane region" description="Helical" evidence="5">
    <location>
        <begin position="193"/>
        <end position="215"/>
    </location>
</feature>
<dbReference type="InterPro" id="IPR020846">
    <property type="entry name" value="MFS_dom"/>
</dbReference>
<feature type="signal peptide" evidence="6">
    <location>
        <begin position="1"/>
        <end position="16"/>
    </location>
</feature>
<proteinExistence type="predicted"/>
<dbReference type="PROSITE" id="PS00216">
    <property type="entry name" value="SUGAR_TRANSPORT_1"/>
    <property type="match status" value="1"/>
</dbReference>
<keyword evidence="6" id="KW-0732">Signal</keyword>
<dbReference type="SUPFAM" id="SSF103473">
    <property type="entry name" value="MFS general substrate transporter"/>
    <property type="match status" value="1"/>
</dbReference>
<sequence length="379" mass="43005">MFLIFLGSLLSAVSWGANGSLIGLFWMMAISRGLAGVGMGGEYVSGIPNTAEDSEEVNYRHRGRRVGFSVNVIELCANILPKLVGLVLIAIFQYGDIQAIWRISYAFGALPCFALFFIRLRMQNSQLFQLQKKRQGYLSLDKFDLKYISRKYWRPFVACAGNWFLFDWYIFTYDTFGARILSQVTGAGLLKTSWILLIQRFFYVLGPISSALLVDKIGRRKVLLFGWSMLIVTSAIMGGVFFKLKTIPIAFVIVFTFFYVFQPFILVPIYLVPAETFPTRFRGIMLGLCSAAGKCGGIAATEAFNPLKQRLGGGDLGLRNLQFVYTGVAFLGVIVTWFLTPEYKERNLIEKDVQYAEFRQELRLECRLRDEMSETNEKK</sequence>